<keyword evidence="2" id="KW-1185">Reference proteome</keyword>
<evidence type="ECO:0000313" key="1">
    <source>
        <dbReference type="EMBL" id="KAF2806868.1"/>
    </source>
</evidence>
<dbReference type="RefSeq" id="XP_033573832.1">
    <property type="nucleotide sequence ID" value="XM_033720590.1"/>
</dbReference>
<gene>
    <name evidence="1 3" type="ORF">BDZ99DRAFT_465627</name>
</gene>
<dbReference type="OrthoDB" id="2305901at2759"/>
<organism evidence="1">
    <name type="scientific">Mytilinidion resinicola</name>
    <dbReference type="NCBI Taxonomy" id="574789"/>
    <lineage>
        <taxon>Eukaryota</taxon>
        <taxon>Fungi</taxon>
        <taxon>Dikarya</taxon>
        <taxon>Ascomycota</taxon>
        <taxon>Pezizomycotina</taxon>
        <taxon>Dothideomycetes</taxon>
        <taxon>Pleosporomycetidae</taxon>
        <taxon>Mytilinidiales</taxon>
        <taxon>Mytilinidiaceae</taxon>
        <taxon>Mytilinidion</taxon>
    </lineage>
</organism>
<dbReference type="EMBL" id="MU003706">
    <property type="protein sequence ID" value="KAF2806868.1"/>
    <property type="molecule type" value="Genomic_DNA"/>
</dbReference>
<sequence>MGTATQQVLALPELLSTILQHVHADQSLLSCMLVNSLWEHEATTIQWAEVDELPLQNTDPDRQQYYSDKVRKCSVKLDDAAESMLSLVNHRSLVFPRLKSVKLHGYQWDKPTICDSRLHPLLPSTLRNIEIELHDLDNLPSLLELTAVRKSFISLRFEVASLHFV</sequence>
<accession>A0A6A6YE77</accession>
<reference evidence="3" key="3">
    <citation type="submission" date="2025-04" db="UniProtKB">
        <authorList>
            <consortium name="RefSeq"/>
        </authorList>
    </citation>
    <scope>IDENTIFICATION</scope>
    <source>
        <strain evidence="3">CBS 304.34</strain>
    </source>
</reference>
<evidence type="ECO:0008006" key="4">
    <source>
        <dbReference type="Google" id="ProtNLM"/>
    </source>
</evidence>
<reference evidence="1 3" key="1">
    <citation type="journal article" date="2020" name="Stud. Mycol.">
        <title>101 Dothideomycetes genomes: a test case for predicting lifestyles and emergence of pathogens.</title>
        <authorList>
            <person name="Haridas S."/>
            <person name="Albert R."/>
            <person name="Binder M."/>
            <person name="Bloem J."/>
            <person name="Labutti K."/>
            <person name="Salamov A."/>
            <person name="Andreopoulos B."/>
            <person name="Baker S."/>
            <person name="Barry K."/>
            <person name="Bills G."/>
            <person name="Bluhm B."/>
            <person name="Cannon C."/>
            <person name="Castanera R."/>
            <person name="Culley D."/>
            <person name="Daum C."/>
            <person name="Ezra D."/>
            <person name="Gonzalez J."/>
            <person name="Henrissat B."/>
            <person name="Kuo A."/>
            <person name="Liang C."/>
            <person name="Lipzen A."/>
            <person name="Lutzoni F."/>
            <person name="Magnuson J."/>
            <person name="Mondo S."/>
            <person name="Nolan M."/>
            <person name="Ohm R."/>
            <person name="Pangilinan J."/>
            <person name="Park H.-J."/>
            <person name="Ramirez L."/>
            <person name="Alfaro M."/>
            <person name="Sun H."/>
            <person name="Tritt A."/>
            <person name="Yoshinaga Y."/>
            <person name="Zwiers L.-H."/>
            <person name="Turgeon B."/>
            <person name="Goodwin S."/>
            <person name="Spatafora J."/>
            <person name="Crous P."/>
            <person name="Grigoriev I."/>
        </authorList>
    </citation>
    <scope>NUCLEOTIDE SEQUENCE</scope>
    <source>
        <strain evidence="1 3">CBS 304.34</strain>
    </source>
</reference>
<dbReference type="Proteomes" id="UP000504636">
    <property type="component" value="Unplaced"/>
</dbReference>
<protein>
    <recommendedName>
        <fullName evidence="4">F-box domain-containing protein</fullName>
    </recommendedName>
</protein>
<proteinExistence type="predicted"/>
<dbReference type="GeneID" id="54461483"/>
<reference evidence="3" key="2">
    <citation type="submission" date="2020-04" db="EMBL/GenBank/DDBJ databases">
        <authorList>
            <consortium name="NCBI Genome Project"/>
        </authorList>
    </citation>
    <scope>NUCLEOTIDE SEQUENCE</scope>
    <source>
        <strain evidence="3">CBS 304.34</strain>
    </source>
</reference>
<evidence type="ECO:0000313" key="3">
    <source>
        <dbReference type="RefSeq" id="XP_033573832.1"/>
    </source>
</evidence>
<evidence type="ECO:0000313" key="2">
    <source>
        <dbReference type="Proteomes" id="UP000504636"/>
    </source>
</evidence>
<name>A0A6A6YE77_9PEZI</name>
<dbReference type="AlphaFoldDB" id="A0A6A6YE77"/>